<evidence type="ECO:0000256" key="2">
    <source>
        <dbReference type="ARBA" id="ARBA00023125"/>
    </source>
</evidence>
<dbReference type="EMBL" id="JAVHUY010000031">
    <property type="protein sequence ID" value="MDQ7908505.1"/>
    <property type="molecule type" value="Genomic_DNA"/>
</dbReference>
<accession>A0ABU0ZN93</accession>
<gene>
    <name evidence="5" type="ORF">RB614_28645</name>
</gene>
<keyword evidence="2" id="KW-0238">DNA-binding</keyword>
<comment type="caution">
    <text evidence="5">The sequence shown here is derived from an EMBL/GenBank/DDBJ whole genome shotgun (WGS) entry which is preliminary data.</text>
</comment>
<dbReference type="RefSeq" id="WP_308715776.1">
    <property type="nucleotide sequence ID" value="NZ_JAVHUY010000031.1"/>
</dbReference>
<dbReference type="PROSITE" id="PS50949">
    <property type="entry name" value="HTH_GNTR"/>
    <property type="match status" value="1"/>
</dbReference>
<dbReference type="PANTHER" id="PTHR43537:SF5">
    <property type="entry name" value="UXU OPERON TRANSCRIPTIONAL REGULATOR"/>
    <property type="match status" value="1"/>
</dbReference>
<evidence type="ECO:0000259" key="4">
    <source>
        <dbReference type="PROSITE" id="PS50949"/>
    </source>
</evidence>
<reference evidence="5 6" key="1">
    <citation type="submission" date="2023-08" db="EMBL/GenBank/DDBJ databases">
        <title>Phytohabitans sansha sp. nov., isolated from marine sediment.</title>
        <authorList>
            <person name="Zhao Y."/>
            <person name="Yi K."/>
        </authorList>
    </citation>
    <scope>NUCLEOTIDE SEQUENCE [LARGE SCALE GENOMIC DNA]</scope>
    <source>
        <strain evidence="5 6">ZYX-F-186</strain>
    </source>
</reference>
<dbReference type="PANTHER" id="PTHR43537">
    <property type="entry name" value="TRANSCRIPTIONAL REGULATOR, GNTR FAMILY"/>
    <property type="match status" value="1"/>
</dbReference>
<keyword evidence="3" id="KW-0804">Transcription</keyword>
<dbReference type="Pfam" id="PF07729">
    <property type="entry name" value="FCD"/>
    <property type="match status" value="1"/>
</dbReference>
<name>A0ABU0ZN93_9ACTN</name>
<dbReference type="PRINTS" id="PR00035">
    <property type="entry name" value="HTHGNTR"/>
</dbReference>
<sequence>MLHSVFRPVRTRRPFEEAVAQIADAIRAGDLGLGDRLPPERTLATQLDISRPTLREAVKVLVNAGVLDVKPGPAGGIFVRSDVIPREVNAEDWQVRIGEVTDLLEARRLIQPRVAQLAGLRATEADFETMSTTLDLLGGSIKDRSRFLQLDERFQLAIARAAHNRVLLEQMRNLLYQLRSAKDYALRDGIADSQWALDSLNRLLRAIMRRDPRLIEQEMDEHLSYLEKLWAEETSRAQVREIPEFMMPFRDRRSAPGG</sequence>
<keyword evidence="1" id="KW-0805">Transcription regulation</keyword>
<protein>
    <submittedName>
        <fullName evidence="5">FCD domain-containing protein</fullName>
    </submittedName>
</protein>
<dbReference type="SMART" id="SM00345">
    <property type="entry name" value="HTH_GNTR"/>
    <property type="match status" value="1"/>
</dbReference>
<dbReference type="InterPro" id="IPR000524">
    <property type="entry name" value="Tscrpt_reg_HTH_GntR"/>
</dbReference>
<keyword evidence="6" id="KW-1185">Reference proteome</keyword>
<dbReference type="InterPro" id="IPR036388">
    <property type="entry name" value="WH-like_DNA-bd_sf"/>
</dbReference>
<organism evidence="5 6">
    <name type="scientific">Phytohabitans maris</name>
    <dbReference type="NCBI Taxonomy" id="3071409"/>
    <lineage>
        <taxon>Bacteria</taxon>
        <taxon>Bacillati</taxon>
        <taxon>Actinomycetota</taxon>
        <taxon>Actinomycetes</taxon>
        <taxon>Micromonosporales</taxon>
        <taxon>Micromonosporaceae</taxon>
    </lineage>
</organism>
<evidence type="ECO:0000256" key="3">
    <source>
        <dbReference type="ARBA" id="ARBA00023163"/>
    </source>
</evidence>
<evidence type="ECO:0000313" key="5">
    <source>
        <dbReference type="EMBL" id="MDQ7908505.1"/>
    </source>
</evidence>
<dbReference type="InterPro" id="IPR011711">
    <property type="entry name" value="GntR_C"/>
</dbReference>
<feature type="domain" description="HTH gntR-type" evidence="4">
    <location>
        <begin position="12"/>
        <end position="82"/>
    </location>
</feature>
<dbReference type="SUPFAM" id="SSF46785">
    <property type="entry name" value="Winged helix' DNA-binding domain"/>
    <property type="match status" value="1"/>
</dbReference>
<proteinExistence type="predicted"/>
<dbReference type="SMART" id="SM00895">
    <property type="entry name" value="FCD"/>
    <property type="match status" value="1"/>
</dbReference>
<dbReference type="Gene3D" id="1.10.10.10">
    <property type="entry name" value="Winged helix-like DNA-binding domain superfamily/Winged helix DNA-binding domain"/>
    <property type="match status" value="1"/>
</dbReference>
<dbReference type="Pfam" id="PF00392">
    <property type="entry name" value="GntR"/>
    <property type="match status" value="1"/>
</dbReference>
<dbReference type="InterPro" id="IPR008920">
    <property type="entry name" value="TF_FadR/GntR_C"/>
</dbReference>
<dbReference type="SUPFAM" id="SSF48008">
    <property type="entry name" value="GntR ligand-binding domain-like"/>
    <property type="match status" value="1"/>
</dbReference>
<dbReference type="CDD" id="cd07377">
    <property type="entry name" value="WHTH_GntR"/>
    <property type="match status" value="1"/>
</dbReference>
<evidence type="ECO:0000313" key="6">
    <source>
        <dbReference type="Proteomes" id="UP001230908"/>
    </source>
</evidence>
<evidence type="ECO:0000256" key="1">
    <source>
        <dbReference type="ARBA" id="ARBA00023015"/>
    </source>
</evidence>
<dbReference type="Gene3D" id="1.20.120.530">
    <property type="entry name" value="GntR ligand-binding domain-like"/>
    <property type="match status" value="1"/>
</dbReference>
<dbReference type="InterPro" id="IPR036390">
    <property type="entry name" value="WH_DNA-bd_sf"/>
</dbReference>
<dbReference type="Proteomes" id="UP001230908">
    <property type="component" value="Unassembled WGS sequence"/>
</dbReference>